<evidence type="ECO:0000313" key="1">
    <source>
        <dbReference type="EMBL" id="BDT60489.1"/>
    </source>
</evidence>
<dbReference type="EMBL" id="AP026966">
    <property type="protein sequence ID" value="BDT60489.1"/>
    <property type="molecule type" value="Genomic_DNA"/>
</dbReference>
<dbReference type="RefSeq" id="WP_281909639.1">
    <property type="nucleotide sequence ID" value="NZ_AP026966.1"/>
</dbReference>
<keyword evidence="2" id="KW-1185">Reference proteome</keyword>
<evidence type="ECO:0008006" key="3">
    <source>
        <dbReference type="Google" id="ProtNLM"/>
    </source>
</evidence>
<accession>A0ABM8CB12</accession>
<dbReference type="Proteomes" id="UP001163336">
    <property type="component" value="Chromosome"/>
</dbReference>
<protein>
    <recommendedName>
        <fullName evidence="3">Integrase</fullName>
    </recommendedName>
</protein>
<sequence length="669" mass="75388">MNSVFEAKLSMPQDVVAPDVFYPDSGPTPNDDFIVSRDLRGQPKSRFGHLAWDFSAYNSTGKVGKLYFNFWGAGQPTSTQLKLTVEMRRVIFCLIWRRAGAPLSIGTLKNYLTVLAALANYADGLQIGLGTVLEDEVRLQDFVTSRCGGWMAETLTSLLPYLAQLGLVALGFGVVSDQFIEGLNEQNKAYREGLKQHPPMPSRIYSRFISGLQVELSKWRAVSKNLLDAARYCSSDPRAGRTLSGQDQAGRKHKLPFKEFLTLEEILDEETIAYIQAQGKPVEVQSLPFIIGQAQYIAKLTIQTFSGMRDDEVKTLPYDCQHISESGGARHFLVRGVTTKYAHGLAKRAQWVTNKEGNDAIQVAKDIADAIYDGHDVTPEVALDRISDHPLFVSVAYFGFGITKREPKNGHFVPGIMAHRKLPESCVSIIEENDLRELEQIDPHRAWRAEDQFQIGKPWMFTSHQTRRSLALYAQRSGLVSLPSLRRQLKHITDEMSRYYAKGSAFAKDFIGNDKRHFGLEWQSTQAESSALSYILNVLMSDDVLFGGHAHWIHQRMKKPDGVVFMDRGETLRRFRKGEIAYQETILGGCTNLGTCEKVAVRWLHTACVIDNCRNLVGNMSKLDLVISAQQKLIERLDANSVEYRTELRDLQTLIETRERTRSTQRSVA</sequence>
<name>A0ABM8CB12_9BURK</name>
<reference evidence="1" key="1">
    <citation type="submission" date="2022-11" db="EMBL/GenBank/DDBJ databases">
        <title>Isolation and characterization of PLA-degrading bacterium Massilia sp. from Antarctic soil.</title>
        <authorList>
            <person name="Sato K."/>
            <person name="Gomez-Fuentes C."/>
            <person name="Ahmad S.A."/>
            <person name="Zulkharnain A."/>
        </authorList>
    </citation>
    <scope>NUCLEOTIDE SEQUENCE</scope>
    <source>
        <strain evidence="1">N-3</strain>
    </source>
</reference>
<gene>
    <name evidence="1" type="ORF">MasN3_39830</name>
</gene>
<organism evidence="1 2">
    <name type="scientific">Massilia varians</name>
    <dbReference type="NCBI Taxonomy" id="457921"/>
    <lineage>
        <taxon>Bacteria</taxon>
        <taxon>Pseudomonadati</taxon>
        <taxon>Pseudomonadota</taxon>
        <taxon>Betaproteobacteria</taxon>
        <taxon>Burkholderiales</taxon>
        <taxon>Oxalobacteraceae</taxon>
        <taxon>Telluria group</taxon>
        <taxon>Massilia</taxon>
    </lineage>
</organism>
<proteinExistence type="predicted"/>
<evidence type="ECO:0000313" key="2">
    <source>
        <dbReference type="Proteomes" id="UP001163336"/>
    </source>
</evidence>